<dbReference type="Gene3D" id="1.10.1760.20">
    <property type="match status" value="1"/>
</dbReference>
<feature type="transmembrane region" description="Helical" evidence="1">
    <location>
        <begin position="7"/>
        <end position="27"/>
    </location>
</feature>
<evidence type="ECO:0000313" key="3">
    <source>
        <dbReference type="Proteomes" id="UP001078443"/>
    </source>
</evidence>
<protein>
    <submittedName>
        <fullName evidence="2">ECF transporter S component</fullName>
    </submittedName>
</protein>
<proteinExistence type="predicted"/>
<organism evidence="2 3">
    <name type="scientific">Clostridium aestuarii</name>
    <dbReference type="NCBI Taxonomy" id="338193"/>
    <lineage>
        <taxon>Bacteria</taxon>
        <taxon>Bacillati</taxon>
        <taxon>Bacillota</taxon>
        <taxon>Clostridia</taxon>
        <taxon>Eubacteriales</taxon>
        <taxon>Clostridiaceae</taxon>
        <taxon>Clostridium</taxon>
    </lineage>
</organism>
<dbReference type="EMBL" id="JAPQER010000002">
    <property type="protein sequence ID" value="MCY6483872.1"/>
    <property type="molecule type" value="Genomic_DNA"/>
</dbReference>
<feature type="transmembrane region" description="Helical" evidence="1">
    <location>
        <begin position="154"/>
        <end position="172"/>
    </location>
</feature>
<dbReference type="RefSeq" id="WP_268040147.1">
    <property type="nucleotide sequence ID" value="NZ_JAPQER010000002.1"/>
</dbReference>
<dbReference type="Proteomes" id="UP001078443">
    <property type="component" value="Unassembled WGS sequence"/>
</dbReference>
<keyword evidence="1" id="KW-0472">Membrane</keyword>
<keyword evidence="3" id="KW-1185">Reference proteome</keyword>
<evidence type="ECO:0000256" key="1">
    <source>
        <dbReference type="SAM" id="Phobius"/>
    </source>
</evidence>
<feature type="transmembrane region" description="Helical" evidence="1">
    <location>
        <begin position="108"/>
        <end position="134"/>
    </location>
</feature>
<gene>
    <name evidence="2" type="ORF">OW763_05850</name>
</gene>
<comment type="caution">
    <text evidence="2">The sequence shown here is derived from an EMBL/GenBank/DDBJ whole genome shotgun (WGS) entry which is preliminary data.</text>
</comment>
<name>A0ABT4CXZ4_9CLOT</name>
<keyword evidence="1" id="KW-1133">Transmembrane helix</keyword>
<dbReference type="Pfam" id="PF12822">
    <property type="entry name" value="ECF_trnsprt"/>
    <property type="match status" value="1"/>
</dbReference>
<reference evidence="2" key="1">
    <citation type="submission" date="2022-12" db="EMBL/GenBank/DDBJ databases">
        <authorList>
            <person name="Wang J."/>
        </authorList>
    </citation>
    <scope>NUCLEOTIDE SEQUENCE</scope>
    <source>
        <strain evidence="2">HY-45-18</strain>
    </source>
</reference>
<keyword evidence="1" id="KW-0812">Transmembrane</keyword>
<feature type="transmembrane region" description="Helical" evidence="1">
    <location>
        <begin position="82"/>
        <end position="101"/>
    </location>
</feature>
<accession>A0ABT4CXZ4</accession>
<dbReference type="InterPro" id="IPR024529">
    <property type="entry name" value="ECF_trnsprt_substrate-spec"/>
</dbReference>
<sequence length="183" mass="19711">MRNNNNVKKLVQSSILLAFAVILQLIGRNFVQINPLLIGPLISTIILLTTYICGLNYGILISILIPMSAIPLGALASPLIPFAPFIVIGNIVFAAGFAIVMKKGRSGLYLGVLLGTFVKVLFLSFSATKLIYMFKLGLSPQSAKMIGMAFTTPQIIISLLGGAVAIIVIELLKRRKITNINII</sequence>
<evidence type="ECO:0000313" key="2">
    <source>
        <dbReference type="EMBL" id="MCY6483872.1"/>
    </source>
</evidence>